<feature type="binding site" evidence="5">
    <location>
        <begin position="613"/>
        <end position="614"/>
    </location>
    <ligand>
        <name>substrate</name>
    </ligand>
</feature>
<dbReference type="PANTHER" id="PTHR11051:SF8">
    <property type="entry name" value="PROTEIN-GLUCOSYLGALACTOSYLHYDROXYLYSINE GLUCOSIDASE"/>
    <property type="match status" value="1"/>
</dbReference>
<dbReference type="FunFam" id="1.50.10.10:FF:000053">
    <property type="entry name" value="Putative glycosyl hydrolase"/>
    <property type="match status" value="1"/>
</dbReference>
<accession>H0E194</accession>
<dbReference type="Pfam" id="PF03636">
    <property type="entry name" value="Glyco_hydro_65N"/>
    <property type="match status" value="1"/>
</dbReference>
<feature type="binding site" evidence="5">
    <location>
        <begin position="352"/>
        <end position="353"/>
    </location>
    <ligand>
        <name>substrate</name>
    </ligand>
</feature>
<dbReference type="PANTHER" id="PTHR11051">
    <property type="entry name" value="GLYCOSYL HYDROLASE-RELATED"/>
    <property type="match status" value="1"/>
</dbReference>
<reference evidence="9 10" key="1">
    <citation type="journal article" date="2013" name="Biodegradation">
        <title>Quantitative proteomic analysis of ibuprofen-degrading Patulibacter sp. strain I11.</title>
        <authorList>
            <person name="Almeida B."/>
            <person name="Kjeldal H."/>
            <person name="Lolas I."/>
            <person name="Knudsen A.D."/>
            <person name="Carvalho G."/>
            <person name="Nielsen K.L."/>
            <person name="Barreto Crespo M.T."/>
            <person name="Stensballe A."/>
            <person name="Nielsen J.L."/>
        </authorList>
    </citation>
    <scope>NUCLEOTIDE SEQUENCE [LARGE SCALE GENOMIC DNA]</scope>
    <source>
        <strain evidence="9 10">I11</strain>
    </source>
</reference>
<dbReference type="Gene3D" id="2.70.98.40">
    <property type="entry name" value="Glycoside hydrolase, family 65, N-terminal domain"/>
    <property type="match status" value="1"/>
</dbReference>
<dbReference type="GO" id="GO:0004805">
    <property type="term" value="F:trehalose-phosphatase activity"/>
    <property type="evidence" value="ECO:0007669"/>
    <property type="project" value="UniProtKB-EC"/>
</dbReference>
<dbReference type="Pfam" id="PF03632">
    <property type="entry name" value="Glyco_hydro_65m"/>
    <property type="match status" value="1"/>
</dbReference>
<feature type="domain" description="Glycoside hydrolase family 65 C-terminal" evidence="7">
    <location>
        <begin position="723"/>
        <end position="784"/>
    </location>
</feature>
<evidence type="ECO:0000256" key="1">
    <source>
        <dbReference type="ARBA" id="ARBA00006768"/>
    </source>
</evidence>
<dbReference type="OrthoDB" id="9816160at2"/>
<dbReference type="Pfam" id="PF03633">
    <property type="entry name" value="Glyco_hydro_65C"/>
    <property type="match status" value="1"/>
</dbReference>
<dbReference type="Gene3D" id="1.50.10.10">
    <property type="match status" value="1"/>
</dbReference>
<dbReference type="EC" id="3.1.3.12" evidence="9"/>
<dbReference type="SUPFAM" id="SSF48208">
    <property type="entry name" value="Six-hairpin glycosidases"/>
    <property type="match status" value="1"/>
</dbReference>
<dbReference type="GO" id="GO:0005975">
    <property type="term" value="P:carbohydrate metabolic process"/>
    <property type="evidence" value="ECO:0007669"/>
    <property type="project" value="InterPro"/>
</dbReference>
<dbReference type="GO" id="GO:0030246">
    <property type="term" value="F:carbohydrate binding"/>
    <property type="evidence" value="ECO:0007669"/>
    <property type="project" value="InterPro"/>
</dbReference>
<sequence length="800" mass="90349">MIWTLRYDGFDPAEEGHREALCTTGNGYFATRGAAPEARADDVHGPGTYVAGVFDRLTSRVGERELEHESIVNVPNWLPLGFRIGDGPWFDLRDVELLDYEQVLDLRRGLLLRRLRFRDAEGQTTRVAQRRFVSMADPHLAALETTIHAEDWSGQLTISSGIDGDVENGGVDRYRELAAGHLDAIACDRPDDETIALCARTRQSRIAIALAARTRVHRAGEPLAVERRTIAEERRIAEELSLRLAVGEAVTVEKVVALHTSRDVAISEPTLAARRTLIGAPGFDALLQAHVLRWDGIWDALRVEVDGPATTAALNLHLFHLLQTVNGNAVDLDVGVPARGLHGEAYRGHVFWDEIFIFPLLTLKLPELTRALLRYRHRRLPEARAAARAAGFSGAMFPWQSGSDGREESQQWHLNPLTGDWRPDRSHRQRHIGIAIAYNVWRHYQATGDLEFLAHEGAELLLEIARFWSSIASYDRVRDRYVIRGVMGPDEYHDGYPDRDEPGIDNNAYTNLMAVWVLDRAREALDRLPHQRRRALREQLDLHRDELDRWRDISRRMFVPFHDDGRIISQFEGYEQLQELDWDGYRDRYGDIARLDRILDAEGDSPNRYRASKQADVLMLFYLLSSEELGALLARLGYPFEYATIPRNIDYYVARTSHGSTLSRVVHSWVLARASRPGSWPLFLQALDSDIESGPGSTTAEGIHLGAMAGTVDLVHRCYAGIELREDALWLDPRLPDELGELELSVRYRGHWDVRIRIGGGRLRVTVPPSDRSPITVVHRGARSVLGPGETLDVPLRVLG</sequence>
<feature type="domain" description="Glycoside hydrolase family 65 central catalytic" evidence="6">
    <location>
        <begin position="316"/>
        <end position="712"/>
    </location>
</feature>
<keyword evidence="9" id="KW-0378">Hydrolase</keyword>
<dbReference type="AlphaFoldDB" id="H0E194"/>
<organism evidence="9 10">
    <name type="scientific">Patulibacter medicamentivorans</name>
    <dbReference type="NCBI Taxonomy" id="1097667"/>
    <lineage>
        <taxon>Bacteria</taxon>
        <taxon>Bacillati</taxon>
        <taxon>Actinomycetota</taxon>
        <taxon>Thermoleophilia</taxon>
        <taxon>Solirubrobacterales</taxon>
        <taxon>Patulibacteraceae</taxon>
        <taxon>Patulibacter</taxon>
    </lineage>
</organism>
<dbReference type="InterPro" id="IPR005195">
    <property type="entry name" value="Glyco_hydro_65_M"/>
</dbReference>
<evidence type="ECO:0000313" key="9">
    <source>
        <dbReference type="EMBL" id="EHN12533.1"/>
    </source>
</evidence>
<dbReference type="Gene3D" id="2.60.420.10">
    <property type="entry name" value="Maltose phosphorylase, domain 3"/>
    <property type="match status" value="1"/>
</dbReference>
<dbReference type="PATRIC" id="fig|1097667.3.peg.552"/>
<evidence type="ECO:0000256" key="4">
    <source>
        <dbReference type="PIRSR" id="PIRSR036289-50"/>
    </source>
</evidence>
<dbReference type="InterPro" id="IPR008928">
    <property type="entry name" value="6-hairpin_glycosidase_sf"/>
</dbReference>
<dbReference type="GO" id="GO:0016757">
    <property type="term" value="F:glycosyltransferase activity"/>
    <property type="evidence" value="ECO:0007669"/>
    <property type="project" value="UniProtKB-KW"/>
</dbReference>
<dbReference type="InterPro" id="IPR012341">
    <property type="entry name" value="6hp_glycosidase-like_sf"/>
</dbReference>
<evidence type="ECO:0000259" key="8">
    <source>
        <dbReference type="Pfam" id="PF03636"/>
    </source>
</evidence>
<dbReference type="InterPro" id="IPR005196">
    <property type="entry name" value="Glyco_hydro_65_N"/>
</dbReference>
<dbReference type="InterPro" id="IPR011013">
    <property type="entry name" value="Gal_mutarotase_sf_dom"/>
</dbReference>
<evidence type="ECO:0000256" key="5">
    <source>
        <dbReference type="PIRSR" id="PIRSR036289-51"/>
    </source>
</evidence>
<name>H0E194_9ACTN</name>
<dbReference type="RefSeq" id="WP_007570634.1">
    <property type="nucleotide sequence ID" value="NZ_AGUD01000019.1"/>
</dbReference>
<keyword evidence="10" id="KW-1185">Reference proteome</keyword>
<dbReference type="SUPFAM" id="SSF74650">
    <property type="entry name" value="Galactose mutarotase-like"/>
    <property type="match status" value="1"/>
</dbReference>
<proteinExistence type="inferred from homology"/>
<keyword evidence="2" id="KW-0328">Glycosyltransferase</keyword>
<dbReference type="InterPro" id="IPR017045">
    <property type="entry name" value="Malt_Pase/Glycosyl_Hdrlase"/>
</dbReference>
<evidence type="ECO:0000259" key="7">
    <source>
        <dbReference type="Pfam" id="PF03633"/>
    </source>
</evidence>
<evidence type="ECO:0000313" key="10">
    <source>
        <dbReference type="Proteomes" id="UP000005143"/>
    </source>
</evidence>
<evidence type="ECO:0000256" key="3">
    <source>
        <dbReference type="ARBA" id="ARBA00022679"/>
    </source>
</evidence>
<keyword evidence="3" id="KW-0808">Transferase</keyword>
<dbReference type="InterPro" id="IPR037018">
    <property type="entry name" value="GH65_N"/>
</dbReference>
<dbReference type="Proteomes" id="UP000005143">
    <property type="component" value="Unassembled WGS sequence"/>
</dbReference>
<dbReference type="InterPro" id="IPR005194">
    <property type="entry name" value="Glyco_hydro_65_C"/>
</dbReference>
<feature type="active site" description="Proton donor" evidence="4">
    <location>
        <position position="491"/>
    </location>
</feature>
<dbReference type="PIRSF" id="PIRSF036289">
    <property type="entry name" value="Glycosyl_hydrolase_malt_phosph"/>
    <property type="match status" value="1"/>
</dbReference>
<dbReference type="EMBL" id="AGUD01000019">
    <property type="protein sequence ID" value="EHN12533.1"/>
    <property type="molecule type" value="Genomic_DNA"/>
</dbReference>
<dbReference type="GO" id="GO:0004553">
    <property type="term" value="F:hydrolase activity, hydrolyzing O-glycosyl compounds"/>
    <property type="evidence" value="ECO:0007669"/>
    <property type="project" value="TreeGrafter"/>
</dbReference>
<feature type="domain" description="Glycoside hydrolase family 65 N-terminal" evidence="8">
    <location>
        <begin position="7"/>
        <end position="262"/>
    </location>
</feature>
<evidence type="ECO:0000259" key="6">
    <source>
        <dbReference type="Pfam" id="PF03632"/>
    </source>
</evidence>
<comment type="caution">
    <text evidence="9">The sequence shown here is derived from an EMBL/GenBank/DDBJ whole genome shotgun (WGS) entry which is preliminary data.</text>
</comment>
<gene>
    <name evidence="9" type="ORF">PAI11_05560</name>
</gene>
<comment type="similarity">
    <text evidence="1">Belongs to the glycosyl hydrolase 65 family.</text>
</comment>
<protein>
    <submittedName>
        <fullName evidence="9">Trehalose-6-phosphate phosphatase</fullName>
        <ecNumber evidence="9">3.1.3.12</ecNumber>
    </submittedName>
</protein>
<evidence type="ECO:0000256" key="2">
    <source>
        <dbReference type="ARBA" id="ARBA00022676"/>
    </source>
</evidence>